<dbReference type="Gene3D" id="2.60.40.2230">
    <property type="entry name" value="Uncharacterised protein YcnI-like PF07987, DUF1775"/>
    <property type="match status" value="1"/>
</dbReference>
<evidence type="ECO:0000259" key="1">
    <source>
        <dbReference type="Pfam" id="PF07987"/>
    </source>
</evidence>
<dbReference type="AlphaFoldDB" id="A0A1W2C894"/>
<dbReference type="Pfam" id="PF07987">
    <property type="entry name" value="DUF1775"/>
    <property type="match status" value="1"/>
</dbReference>
<proteinExistence type="predicted"/>
<dbReference type="InterPro" id="IPR012533">
    <property type="entry name" value="YcnI-copper_dom"/>
</dbReference>
<dbReference type="EMBL" id="FWXJ01000020">
    <property type="protein sequence ID" value="SMC81336.1"/>
    <property type="molecule type" value="Genomic_DNA"/>
</dbReference>
<dbReference type="CDD" id="cd08545">
    <property type="entry name" value="YcnI_like"/>
    <property type="match status" value="1"/>
</dbReference>
<feature type="domain" description="YncI copper-binding" evidence="1">
    <location>
        <begin position="28"/>
        <end position="171"/>
    </location>
</feature>
<gene>
    <name evidence="2" type="ORF">SAMN06296008_12012</name>
</gene>
<keyword evidence="3" id="KW-1185">Reference proteome</keyword>
<name>A0A1W2C894_9BURK</name>
<dbReference type="RefSeq" id="WP_234987050.1">
    <property type="nucleotide sequence ID" value="NZ_FWXJ01000020.1"/>
</dbReference>
<sequence length="183" mass="20523">MKNLFSVLGMTTFAFVMGVLFITTTQAHVVLETPLVFTGAYFKAVFKVSHGCDGSPTKQVMIEIPEGFRGAKPMVKPNWEIQSQKDKLQKPYTSHGKTISEDVAKIVWRNGNLPSEFYDEFVIVGQAPMTVGQYYWKVTQICESGKLEWSEVPAEGKTLKDFKNPAALLKVIADPDDHSQHQH</sequence>
<evidence type="ECO:0000313" key="2">
    <source>
        <dbReference type="EMBL" id="SMC81336.1"/>
    </source>
</evidence>
<dbReference type="STRING" id="1938817.SAMN06296008_12012"/>
<accession>A0A1W2C894</accession>
<reference evidence="2 3" key="1">
    <citation type="submission" date="2017-04" db="EMBL/GenBank/DDBJ databases">
        <authorList>
            <person name="Afonso C.L."/>
            <person name="Miller P.J."/>
            <person name="Scott M.A."/>
            <person name="Spackman E."/>
            <person name="Goraichik I."/>
            <person name="Dimitrov K.M."/>
            <person name="Suarez D.L."/>
            <person name="Swayne D.E."/>
        </authorList>
    </citation>
    <scope>NUCLEOTIDE SEQUENCE [LARGE SCALE GENOMIC DNA]</scope>
    <source>
        <strain evidence="2 3">VK13</strain>
    </source>
</reference>
<dbReference type="InterPro" id="IPR038507">
    <property type="entry name" value="YcnI-like_sf"/>
</dbReference>
<evidence type="ECO:0000313" key="3">
    <source>
        <dbReference type="Proteomes" id="UP000192708"/>
    </source>
</evidence>
<organism evidence="2 3">
    <name type="scientific">Polynucleobacter kasalickyi</name>
    <dbReference type="NCBI Taxonomy" id="1938817"/>
    <lineage>
        <taxon>Bacteria</taxon>
        <taxon>Pseudomonadati</taxon>
        <taxon>Pseudomonadota</taxon>
        <taxon>Betaproteobacteria</taxon>
        <taxon>Burkholderiales</taxon>
        <taxon>Burkholderiaceae</taxon>
        <taxon>Polynucleobacter</taxon>
    </lineage>
</organism>
<protein>
    <submittedName>
        <fullName evidence="2">Uncharacterized protein YcnI</fullName>
    </submittedName>
</protein>
<dbReference type="Proteomes" id="UP000192708">
    <property type="component" value="Unassembled WGS sequence"/>
</dbReference>